<dbReference type="PANTHER" id="PTHR24072">
    <property type="entry name" value="RHO FAMILY GTPASE"/>
    <property type="match status" value="1"/>
</dbReference>
<dbReference type="GO" id="GO:0005525">
    <property type="term" value="F:GTP binding"/>
    <property type="evidence" value="ECO:0007669"/>
    <property type="project" value="UniProtKB-KW"/>
</dbReference>
<dbReference type="Pfam" id="PF00071">
    <property type="entry name" value="Ras"/>
    <property type="match status" value="1"/>
</dbReference>
<protein>
    <submittedName>
        <fullName evidence="11">Uncharacterized protein</fullName>
    </submittedName>
</protein>
<evidence type="ECO:0000256" key="9">
    <source>
        <dbReference type="ARBA" id="ARBA00023289"/>
    </source>
</evidence>
<evidence type="ECO:0000256" key="2">
    <source>
        <dbReference type="ARBA" id="ARBA00010142"/>
    </source>
</evidence>
<dbReference type="FunFam" id="3.40.50.300:FF:000983">
    <property type="entry name" value="Rho family GTPase"/>
    <property type="match status" value="1"/>
</dbReference>
<evidence type="ECO:0000256" key="1">
    <source>
        <dbReference type="ARBA" id="ARBA00004342"/>
    </source>
</evidence>
<evidence type="ECO:0000256" key="8">
    <source>
        <dbReference type="ARBA" id="ARBA00023288"/>
    </source>
</evidence>
<dbReference type="NCBIfam" id="TIGR00231">
    <property type="entry name" value="small_GTP"/>
    <property type="match status" value="1"/>
</dbReference>
<gene>
    <name evidence="11" type="ORF">DIURU_003202</name>
</gene>
<evidence type="ECO:0000256" key="6">
    <source>
        <dbReference type="ARBA" id="ARBA00023134"/>
    </source>
</evidence>
<reference evidence="11 12" key="1">
    <citation type="submission" date="2019-07" db="EMBL/GenBank/DDBJ databases">
        <title>Genome assembly of two rare yeast pathogens: Diutina rugosa and Trichomonascus ciferrii.</title>
        <authorList>
            <person name="Mixao V."/>
            <person name="Saus E."/>
            <person name="Hansen A."/>
            <person name="Lass-Flor C."/>
            <person name="Gabaldon T."/>
        </authorList>
    </citation>
    <scope>NUCLEOTIDE SEQUENCE [LARGE SCALE GENOMIC DNA]</scope>
    <source>
        <strain evidence="11 12">CBS 613</strain>
    </source>
</reference>
<dbReference type="PROSITE" id="PS51421">
    <property type="entry name" value="RAS"/>
    <property type="match status" value="1"/>
</dbReference>
<evidence type="ECO:0000313" key="12">
    <source>
        <dbReference type="Proteomes" id="UP000449547"/>
    </source>
</evidence>
<dbReference type="GO" id="GO:0003924">
    <property type="term" value="F:GTPase activity"/>
    <property type="evidence" value="ECO:0007669"/>
    <property type="project" value="InterPro"/>
</dbReference>
<dbReference type="PROSITE" id="PS51420">
    <property type="entry name" value="RHO"/>
    <property type="match status" value="1"/>
</dbReference>
<keyword evidence="4" id="KW-0488">Methylation</keyword>
<dbReference type="Gene3D" id="3.40.50.300">
    <property type="entry name" value="P-loop containing nucleotide triphosphate hydrolases"/>
    <property type="match status" value="1"/>
</dbReference>
<sequence>MHSARPSISKDPISDFETTPGAPRIIVNADPVIPNYPVLPSLRKHADYNMKIVVVGDGGCGKTCLLVSYAQQEFPEVYVPTVFENYVTNVETPNHKVIELALWDTAGQEEYDRLRPLSYPNVDVLLVCFSLESFVSLQNVKDTWFPEVSHFCPGIPIVLVGTKADLQSPIPPEYPIQVATDINAIGYVQCSAKQMFNIKTVFNFALNHFQKQVELQEQVERSQQRASKRISRLVGGSGSSMGSLGIPAQHSRSHSRQPSGATGRSRRRGTSYESAVLLDMPLEEDNTQTNPYGRFANDADAPSPAIVKKPKPAYLEDEFAFTREKQKKKKKTSKRCIIL</sequence>
<keyword evidence="7" id="KW-0472">Membrane</keyword>
<keyword evidence="12" id="KW-1185">Reference proteome</keyword>
<evidence type="ECO:0000256" key="7">
    <source>
        <dbReference type="ARBA" id="ARBA00023136"/>
    </source>
</evidence>
<feature type="region of interest" description="Disordered" evidence="10">
    <location>
        <begin position="224"/>
        <end position="270"/>
    </location>
</feature>
<keyword evidence="9" id="KW-0636">Prenylation</keyword>
<keyword evidence="3" id="KW-1003">Cell membrane</keyword>
<dbReference type="VEuPathDB" id="FungiDB:DIURU_003202"/>
<evidence type="ECO:0000313" key="11">
    <source>
        <dbReference type="EMBL" id="KAA8901493.1"/>
    </source>
</evidence>
<comment type="subcellular location">
    <subcellularLocation>
        <location evidence="1">Cell membrane</location>
        <topology evidence="1">Lipid-anchor</topology>
        <orientation evidence="1">Cytoplasmic side</orientation>
    </subcellularLocation>
</comment>
<keyword evidence="5" id="KW-0547">Nucleotide-binding</keyword>
<evidence type="ECO:0000256" key="3">
    <source>
        <dbReference type="ARBA" id="ARBA00022475"/>
    </source>
</evidence>
<accession>A0A642UTJ1</accession>
<dbReference type="Proteomes" id="UP000449547">
    <property type="component" value="Unassembled WGS sequence"/>
</dbReference>
<dbReference type="SMART" id="SM00176">
    <property type="entry name" value="RAN"/>
    <property type="match status" value="1"/>
</dbReference>
<dbReference type="RefSeq" id="XP_034011974.1">
    <property type="nucleotide sequence ID" value="XM_034155939.1"/>
</dbReference>
<evidence type="ECO:0000256" key="4">
    <source>
        <dbReference type="ARBA" id="ARBA00022481"/>
    </source>
</evidence>
<keyword evidence="6" id="KW-0342">GTP-binding</keyword>
<dbReference type="SUPFAM" id="SSF52540">
    <property type="entry name" value="P-loop containing nucleoside triphosphate hydrolases"/>
    <property type="match status" value="1"/>
</dbReference>
<dbReference type="InterPro" id="IPR003578">
    <property type="entry name" value="Small_GTPase_Rho"/>
</dbReference>
<dbReference type="GO" id="GO:0007264">
    <property type="term" value="P:small GTPase-mediated signal transduction"/>
    <property type="evidence" value="ECO:0007669"/>
    <property type="project" value="InterPro"/>
</dbReference>
<comment type="caution">
    <text evidence="11">The sequence shown here is derived from an EMBL/GenBank/DDBJ whole genome shotgun (WGS) entry which is preliminary data.</text>
</comment>
<dbReference type="OrthoDB" id="4031310at2759"/>
<evidence type="ECO:0000256" key="10">
    <source>
        <dbReference type="SAM" id="MobiDB-lite"/>
    </source>
</evidence>
<name>A0A642UTJ1_DIURU</name>
<dbReference type="GeneID" id="54781853"/>
<dbReference type="OMA" id="KDTWFPE"/>
<dbReference type="GO" id="GO:0005886">
    <property type="term" value="C:plasma membrane"/>
    <property type="evidence" value="ECO:0007669"/>
    <property type="project" value="UniProtKB-SubCell"/>
</dbReference>
<organism evidence="11 12">
    <name type="scientific">Diutina rugosa</name>
    <name type="common">Yeast</name>
    <name type="synonym">Candida rugosa</name>
    <dbReference type="NCBI Taxonomy" id="5481"/>
    <lineage>
        <taxon>Eukaryota</taxon>
        <taxon>Fungi</taxon>
        <taxon>Dikarya</taxon>
        <taxon>Ascomycota</taxon>
        <taxon>Saccharomycotina</taxon>
        <taxon>Pichiomycetes</taxon>
        <taxon>Debaryomycetaceae</taxon>
        <taxon>Diutina</taxon>
    </lineage>
</organism>
<comment type="similarity">
    <text evidence="2">Belongs to the small GTPase superfamily. Rho family.</text>
</comment>
<keyword evidence="8" id="KW-0449">Lipoprotein</keyword>
<dbReference type="PROSITE" id="PS51419">
    <property type="entry name" value="RAB"/>
    <property type="match status" value="1"/>
</dbReference>
<dbReference type="InterPro" id="IPR001806">
    <property type="entry name" value="Small_GTPase"/>
</dbReference>
<dbReference type="AlphaFoldDB" id="A0A642UTJ1"/>
<dbReference type="SMART" id="SM00173">
    <property type="entry name" value="RAS"/>
    <property type="match status" value="1"/>
</dbReference>
<dbReference type="SMART" id="SM00175">
    <property type="entry name" value="RAB"/>
    <property type="match status" value="1"/>
</dbReference>
<dbReference type="EMBL" id="SWFT01000102">
    <property type="protein sequence ID" value="KAA8901493.1"/>
    <property type="molecule type" value="Genomic_DNA"/>
</dbReference>
<dbReference type="InterPro" id="IPR027417">
    <property type="entry name" value="P-loop_NTPase"/>
</dbReference>
<dbReference type="PRINTS" id="PR00449">
    <property type="entry name" value="RASTRNSFRMNG"/>
</dbReference>
<evidence type="ECO:0000256" key="5">
    <source>
        <dbReference type="ARBA" id="ARBA00022741"/>
    </source>
</evidence>
<dbReference type="InterPro" id="IPR005225">
    <property type="entry name" value="Small_GTP-bd"/>
</dbReference>
<proteinExistence type="inferred from homology"/>
<dbReference type="SMART" id="SM00174">
    <property type="entry name" value="RHO"/>
    <property type="match status" value="1"/>
</dbReference>